<reference evidence="2 3" key="1">
    <citation type="submission" date="2008-08" db="EMBL/GenBank/DDBJ databases">
        <authorList>
            <person name="Madupu R."/>
            <person name="Durkin A.S."/>
            <person name="Torralba M."/>
            <person name="Methe B."/>
            <person name="Sutton G.G."/>
            <person name="Strausberg R.L."/>
            <person name="Nelson K.E."/>
        </authorList>
    </citation>
    <scope>NUCLEOTIDE SEQUENCE [LARGE SCALE GENOMIC DNA]</scope>
    <source>
        <strain evidence="2 3">RM3267</strain>
    </source>
</reference>
<feature type="transmembrane region" description="Helical" evidence="1">
    <location>
        <begin position="54"/>
        <end position="73"/>
    </location>
</feature>
<keyword evidence="1" id="KW-1133">Transmembrane helix</keyword>
<dbReference type="Proteomes" id="UP000003082">
    <property type="component" value="Unassembled WGS sequence"/>
</dbReference>
<gene>
    <name evidence="2" type="primary">yedA</name>
    <name evidence="2" type="ORF">CAMRE0001_0847</name>
</gene>
<feature type="transmembrane region" description="Helical" evidence="1">
    <location>
        <begin position="188"/>
        <end position="212"/>
    </location>
</feature>
<accession>B9D4Y3</accession>
<organism evidence="2 3">
    <name type="scientific">Campylobacter rectus RM3267</name>
    <dbReference type="NCBI Taxonomy" id="553218"/>
    <lineage>
        <taxon>Bacteria</taxon>
        <taxon>Pseudomonadati</taxon>
        <taxon>Campylobacterota</taxon>
        <taxon>Epsilonproteobacteria</taxon>
        <taxon>Campylobacterales</taxon>
        <taxon>Campylobacteraceae</taxon>
        <taxon>Campylobacter</taxon>
    </lineage>
</organism>
<feature type="transmembrane region" description="Helical" evidence="1">
    <location>
        <begin position="286"/>
        <end position="305"/>
    </location>
</feature>
<evidence type="ECO:0000256" key="1">
    <source>
        <dbReference type="SAM" id="Phobius"/>
    </source>
</evidence>
<feature type="transmembrane region" description="Helical" evidence="1">
    <location>
        <begin position="79"/>
        <end position="96"/>
    </location>
</feature>
<dbReference type="STRING" id="553218.CAMRE0001_0847"/>
<feature type="transmembrane region" description="Helical" evidence="1">
    <location>
        <begin position="108"/>
        <end position="127"/>
    </location>
</feature>
<feature type="transmembrane region" description="Helical" evidence="1">
    <location>
        <begin position="133"/>
        <end position="156"/>
    </location>
</feature>
<proteinExistence type="predicted"/>
<dbReference type="AlphaFoldDB" id="B9D4Y3"/>
<evidence type="ECO:0000313" key="3">
    <source>
        <dbReference type="Proteomes" id="UP000003082"/>
    </source>
</evidence>
<feature type="transmembrane region" description="Helical" evidence="1">
    <location>
        <begin position="256"/>
        <end position="274"/>
    </location>
</feature>
<feature type="transmembrane region" description="Helical" evidence="1">
    <location>
        <begin position="163"/>
        <end position="182"/>
    </location>
</feature>
<name>B9D4Y3_CAMRE</name>
<comment type="caution">
    <text evidence="2">The sequence shown here is derived from an EMBL/GenBank/DDBJ whole genome shotgun (WGS) entry which is preliminary data.</text>
</comment>
<dbReference type="EMBL" id="ACFU01000031">
    <property type="protein sequence ID" value="EEF12958.1"/>
    <property type="molecule type" value="Genomic_DNA"/>
</dbReference>
<dbReference type="eggNOG" id="COG0697">
    <property type="taxonomic scope" value="Bacteria"/>
</dbReference>
<evidence type="ECO:0000313" key="2">
    <source>
        <dbReference type="EMBL" id="EEF12958.1"/>
    </source>
</evidence>
<protein>
    <submittedName>
        <fullName evidence="2">Carboxylate/Amino Acid/Amine Transporter</fullName>
    </submittedName>
</protein>
<feature type="transmembrane region" description="Helical" evidence="1">
    <location>
        <begin position="311"/>
        <end position="327"/>
    </location>
</feature>
<keyword evidence="1" id="KW-0472">Membrane</keyword>
<sequence>MSKRRKFFRRVPGKFLKSIYFLNFLAEKSVKFKSILLIFYIKFDPKIGECMKKLIFVTVLWAFSFSLIGEFLAGRVDSYFAAFSRVVLALGVFLPFMIKDFAAKNLALYAKVAAIGAVQIGVMYIFYYNSFAYLSVAEVALFTIFTPFYVSVVYDVLAGRLRLMYLFSVGTAVLGALIIKYGSVNSGFWYGFLLVQGANLCFGVGQSAYKFLLEKQGFNEQRGVFGYFFVGAAAVTGIAFAMFGNPEKINLDLTQGAVLLWLGIGASGLGYFLWNKGACEVDSGTLAIMNNALIPAAIIVNLVFWHKDADILRLCLGGAVIYISLLIHNKIIAHYERASVAAK</sequence>
<feature type="transmembrane region" description="Helical" evidence="1">
    <location>
        <begin position="224"/>
        <end position="244"/>
    </location>
</feature>
<keyword evidence="1" id="KW-0812">Transmembrane</keyword>
<keyword evidence="3" id="KW-1185">Reference proteome</keyword>